<keyword evidence="5" id="KW-1185">Reference proteome</keyword>
<gene>
    <name evidence="3" type="ordered locus">MTR_1g034910</name>
</gene>
<keyword evidence="2 3" id="KW-0812">Transmembrane</keyword>
<evidence type="ECO:0000256" key="1">
    <source>
        <dbReference type="SAM" id="MobiDB-lite"/>
    </source>
</evidence>
<dbReference type="HOGENOM" id="CLU_3053324_0_0_1"/>
<dbReference type="EMBL" id="CM001217">
    <property type="protein sequence ID" value="AES59927.1"/>
    <property type="molecule type" value="Genomic_DNA"/>
</dbReference>
<dbReference type="Proteomes" id="UP000002051">
    <property type="component" value="Unassembled WGS sequence"/>
</dbReference>
<accession>G7IA16</accession>
<sequence>MSETVDLWGNKRKGKRNRKKEDSDQLLRIFPLVSCFFICDFVSLIIINDGKFRR</sequence>
<reference evidence="4" key="3">
    <citation type="submission" date="2015-04" db="UniProtKB">
        <authorList>
            <consortium name="EnsemblPlants"/>
        </authorList>
    </citation>
    <scope>IDENTIFICATION</scope>
    <source>
        <strain evidence="4">cv. Jemalong A17</strain>
    </source>
</reference>
<evidence type="ECO:0000256" key="2">
    <source>
        <dbReference type="SAM" id="Phobius"/>
    </source>
</evidence>
<reference evidence="3 5" key="1">
    <citation type="journal article" date="2011" name="Nature">
        <title>The Medicago genome provides insight into the evolution of rhizobial symbioses.</title>
        <authorList>
            <person name="Young N.D."/>
            <person name="Debelle F."/>
            <person name="Oldroyd G.E."/>
            <person name="Geurts R."/>
            <person name="Cannon S.B."/>
            <person name="Udvardi M.K."/>
            <person name="Benedito V.A."/>
            <person name="Mayer K.F."/>
            <person name="Gouzy J."/>
            <person name="Schoof H."/>
            <person name="Van de Peer Y."/>
            <person name="Proost S."/>
            <person name="Cook D.R."/>
            <person name="Meyers B.C."/>
            <person name="Spannagl M."/>
            <person name="Cheung F."/>
            <person name="De Mita S."/>
            <person name="Krishnakumar V."/>
            <person name="Gundlach H."/>
            <person name="Zhou S."/>
            <person name="Mudge J."/>
            <person name="Bharti A.K."/>
            <person name="Murray J.D."/>
            <person name="Naoumkina M.A."/>
            <person name="Rosen B."/>
            <person name="Silverstein K.A."/>
            <person name="Tang H."/>
            <person name="Rombauts S."/>
            <person name="Zhao P.X."/>
            <person name="Zhou P."/>
            <person name="Barbe V."/>
            <person name="Bardou P."/>
            <person name="Bechner M."/>
            <person name="Bellec A."/>
            <person name="Berger A."/>
            <person name="Berges H."/>
            <person name="Bidwell S."/>
            <person name="Bisseling T."/>
            <person name="Choisne N."/>
            <person name="Couloux A."/>
            <person name="Denny R."/>
            <person name="Deshpande S."/>
            <person name="Dai X."/>
            <person name="Doyle J.J."/>
            <person name="Dudez A.M."/>
            <person name="Farmer A.D."/>
            <person name="Fouteau S."/>
            <person name="Franken C."/>
            <person name="Gibelin C."/>
            <person name="Gish J."/>
            <person name="Goldstein S."/>
            <person name="Gonzalez A.J."/>
            <person name="Green P.J."/>
            <person name="Hallab A."/>
            <person name="Hartog M."/>
            <person name="Hua A."/>
            <person name="Humphray S.J."/>
            <person name="Jeong D.H."/>
            <person name="Jing Y."/>
            <person name="Jocker A."/>
            <person name="Kenton S.M."/>
            <person name="Kim D.J."/>
            <person name="Klee K."/>
            <person name="Lai H."/>
            <person name="Lang C."/>
            <person name="Lin S."/>
            <person name="Macmil S.L."/>
            <person name="Magdelenat G."/>
            <person name="Matthews L."/>
            <person name="McCorrison J."/>
            <person name="Monaghan E.L."/>
            <person name="Mun J.H."/>
            <person name="Najar F.Z."/>
            <person name="Nicholson C."/>
            <person name="Noirot C."/>
            <person name="O'Bleness M."/>
            <person name="Paule C.R."/>
            <person name="Poulain J."/>
            <person name="Prion F."/>
            <person name="Qin B."/>
            <person name="Qu C."/>
            <person name="Retzel E.F."/>
            <person name="Riddle C."/>
            <person name="Sallet E."/>
            <person name="Samain S."/>
            <person name="Samson N."/>
            <person name="Sanders I."/>
            <person name="Saurat O."/>
            <person name="Scarpelli C."/>
            <person name="Schiex T."/>
            <person name="Segurens B."/>
            <person name="Severin A.J."/>
            <person name="Sherrier D.J."/>
            <person name="Shi R."/>
            <person name="Sims S."/>
            <person name="Singer S.R."/>
            <person name="Sinharoy S."/>
            <person name="Sterck L."/>
            <person name="Viollet A."/>
            <person name="Wang B.B."/>
            <person name="Wang K."/>
            <person name="Wang M."/>
            <person name="Wang X."/>
            <person name="Warfsmann J."/>
            <person name="Weissenbach J."/>
            <person name="White D.D."/>
            <person name="White J.D."/>
            <person name="Wiley G.B."/>
            <person name="Wincker P."/>
            <person name="Xing Y."/>
            <person name="Yang L."/>
            <person name="Yao Z."/>
            <person name="Ying F."/>
            <person name="Zhai J."/>
            <person name="Zhou L."/>
            <person name="Zuber A."/>
            <person name="Denarie J."/>
            <person name="Dixon R.A."/>
            <person name="May G.D."/>
            <person name="Schwartz D.C."/>
            <person name="Rogers J."/>
            <person name="Quetier F."/>
            <person name="Town C.D."/>
            <person name="Roe B.A."/>
        </authorList>
    </citation>
    <scope>NUCLEOTIDE SEQUENCE [LARGE SCALE GENOMIC DNA]</scope>
    <source>
        <strain evidence="3">A17</strain>
        <strain evidence="4 5">cv. Jemalong A17</strain>
    </source>
</reference>
<organism evidence="3 5">
    <name type="scientific">Medicago truncatula</name>
    <name type="common">Barrel medic</name>
    <name type="synonym">Medicago tribuloides</name>
    <dbReference type="NCBI Taxonomy" id="3880"/>
    <lineage>
        <taxon>Eukaryota</taxon>
        <taxon>Viridiplantae</taxon>
        <taxon>Streptophyta</taxon>
        <taxon>Embryophyta</taxon>
        <taxon>Tracheophyta</taxon>
        <taxon>Spermatophyta</taxon>
        <taxon>Magnoliopsida</taxon>
        <taxon>eudicotyledons</taxon>
        <taxon>Gunneridae</taxon>
        <taxon>Pentapetalae</taxon>
        <taxon>rosids</taxon>
        <taxon>fabids</taxon>
        <taxon>Fabales</taxon>
        <taxon>Fabaceae</taxon>
        <taxon>Papilionoideae</taxon>
        <taxon>50 kb inversion clade</taxon>
        <taxon>NPAAA clade</taxon>
        <taxon>Hologalegina</taxon>
        <taxon>IRL clade</taxon>
        <taxon>Trifolieae</taxon>
        <taxon>Medicago</taxon>
    </lineage>
</organism>
<protein>
    <submittedName>
        <fullName evidence="3">Transmembrane protein, putative</fullName>
    </submittedName>
</protein>
<feature type="region of interest" description="Disordered" evidence="1">
    <location>
        <begin position="1"/>
        <end position="22"/>
    </location>
</feature>
<reference evidence="3 5" key="2">
    <citation type="journal article" date="2014" name="BMC Genomics">
        <title>An improved genome release (version Mt4.0) for the model legume Medicago truncatula.</title>
        <authorList>
            <person name="Tang H."/>
            <person name="Krishnakumar V."/>
            <person name="Bidwell S."/>
            <person name="Rosen B."/>
            <person name="Chan A."/>
            <person name="Zhou S."/>
            <person name="Gentzbittel L."/>
            <person name="Childs K.L."/>
            <person name="Yandell M."/>
            <person name="Gundlach H."/>
            <person name="Mayer K.F."/>
            <person name="Schwartz D.C."/>
            <person name="Town C.D."/>
        </authorList>
    </citation>
    <scope>GENOME REANNOTATION</scope>
    <source>
        <strain evidence="4 5">cv. Jemalong A17</strain>
    </source>
</reference>
<dbReference type="PaxDb" id="3880-AES59927"/>
<proteinExistence type="predicted"/>
<evidence type="ECO:0000313" key="3">
    <source>
        <dbReference type="EMBL" id="AES59927.1"/>
    </source>
</evidence>
<dbReference type="AlphaFoldDB" id="G7IA16"/>
<keyword evidence="2" id="KW-0472">Membrane</keyword>
<dbReference type="EnsemblPlants" id="AES59927">
    <property type="protein sequence ID" value="AES59927"/>
    <property type="gene ID" value="MTR_1g034910"/>
</dbReference>
<evidence type="ECO:0000313" key="5">
    <source>
        <dbReference type="Proteomes" id="UP000002051"/>
    </source>
</evidence>
<name>G7IA16_MEDTR</name>
<keyword evidence="2" id="KW-1133">Transmembrane helix</keyword>
<feature type="transmembrane region" description="Helical" evidence="2">
    <location>
        <begin position="26"/>
        <end position="47"/>
    </location>
</feature>
<evidence type="ECO:0000313" key="4">
    <source>
        <dbReference type="EnsemblPlants" id="AES59927"/>
    </source>
</evidence>